<dbReference type="InParanoid" id="B4L348"/>
<accession>B4L348</accession>
<sequence length="333" mass="38407">MMKPMINLGQHEKHLISNYYTPMHFEQQMAQQSQGHGHWEHHQYHYRPSMPDIPEEPLPMPSHAYEFPDPLFDDEALRACVSPRSRVRCQVIYSNSLYELAQWQPVCESRQVWEPLDLNHRYLSDPSNPLPPAPPGFEHIATGKRALSSRSRHLLGEEITYELDTGYETPVPMEMPERELREQQHFIANHDTHLTSCLAQLRVTNGATGDGYYVRPVLKLVPKAVKVVEPPKYQPVFQPNVSYWDLLGRNQDKAKNELIINNEPIQGDQPHNYNKMPPMSNDQDVYADQLLYKADSSPYDNVGQMVNPERIQFGTVTAEMSGSMDDYTLINQI</sequence>
<reference evidence="1 2" key="1">
    <citation type="journal article" date="2007" name="Nature">
        <title>Evolution of genes and genomes on the Drosophila phylogeny.</title>
        <authorList>
            <consortium name="Drosophila 12 Genomes Consortium"/>
            <person name="Clark A.G."/>
            <person name="Eisen M.B."/>
            <person name="Smith D.R."/>
            <person name="Bergman C.M."/>
            <person name="Oliver B."/>
            <person name="Markow T.A."/>
            <person name="Kaufman T.C."/>
            <person name="Kellis M."/>
            <person name="Gelbart W."/>
            <person name="Iyer V.N."/>
            <person name="Pollard D.A."/>
            <person name="Sackton T.B."/>
            <person name="Larracuente A.M."/>
            <person name="Singh N.D."/>
            <person name="Abad J.P."/>
            <person name="Abt D.N."/>
            <person name="Adryan B."/>
            <person name="Aguade M."/>
            <person name="Akashi H."/>
            <person name="Anderson W.W."/>
            <person name="Aquadro C.F."/>
            <person name="Ardell D.H."/>
            <person name="Arguello R."/>
            <person name="Artieri C.G."/>
            <person name="Barbash D.A."/>
            <person name="Barker D."/>
            <person name="Barsanti P."/>
            <person name="Batterham P."/>
            <person name="Batzoglou S."/>
            <person name="Begun D."/>
            <person name="Bhutkar A."/>
            <person name="Blanco E."/>
            <person name="Bosak S.A."/>
            <person name="Bradley R.K."/>
            <person name="Brand A.D."/>
            <person name="Brent M.R."/>
            <person name="Brooks A.N."/>
            <person name="Brown R.H."/>
            <person name="Butlin R.K."/>
            <person name="Caggese C."/>
            <person name="Calvi B.R."/>
            <person name="Bernardo de Carvalho A."/>
            <person name="Caspi A."/>
            <person name="Castrezana S."/>
            <person name="Celniker S.E."/>
            <person name="Chang J.L."/>
            <person name="Chapple C."/>
            <person name="Chatterji S."/>
            <person name="Chinwalla A."/>
            <person name="Civetta A."/>
            <person name="Clifton S.W."/>
            <person name="Comeron J.M."/>
            <person name="Costello J.C."/>
            <person name="Coyne J.A."/>
            <person name="Daub J."/>
            <person name="David R.G."/>
            <person name="Delcher A.L."/>
            <person name="Delehaunty K."/>
            <person name="Do C.B."/>
            <person name="Ebling H."/>
            <person name="Edwards K."/>
            <person name="Eickbush T."/>
            <person name="Evans J.D."/>
            <person name="Filipski A."/>
            <person name="Findeiss S."/>
            <person name="Freyhult E."/>
            <person name="Fulton L."/>
            <person name="Fulton R."/>
            <person name="Garcia A.C."/>
            <person name="Gardiner A."/>
            <person name="Garfield D.A."/>
            <person name="Garvin B.E."/>
            <person name="Gibson G."/>
            <person name="Gilbert D."/>
            <person name="Gnerre S."/>
            <person name="Godfrey J."/>
            <person name="Good R."/>
            <person name="Gotea V."/>
            <person name="Gravely B."/>
            <person name="Greenberg A.J."/>
            <person name="Griffiths-Jones S."/>
            <person name="Gross S."/>
            <person name="Guigo R."/>
            <person name="Gustafson E.A."/>
            <person name="Haerty W."/>
            <person name="Hahn M.W."/>
            <person name="Halligan D.L."/>
            <person name="Halpern A.L."/>
            <person name="Halter G.M."/>
            <person name="Han M.V."/>
            <person name="Heger A."/>
            <person name="Hillier L."/>
            <person name="Hinrichs A.S."/>
            <person name="Holmes I."/>
            <person name="Hoskins R.A."/>
            <person name="Hubisz M.J."/>
            <person name="Hultmark D."/>
            <person name="Huntley M.A."/>
            <person name="Jaffe D.B."/>
            <person name="Jagadeeshan S."/>
            <person name="Jeck W.R."/>
            <person name="Johnson J."/>
            <person name="Jones C.D."/>
            <person name="Jordan W.C."/>
            <person name="Karpen G.H."/>
            <person name="Kataoka E."/>
            <person name="Keightley P.D."/>
            <person name="Kheradpour P."/>
            <person name="Kirkness E.F."/>
            <person name="Koerich L.B."/>
            <person name="Kristiansen K."/>
            <person name="Kudrna D."/>
            <person name="Kulathinal R.J."/>
            <person name="Kumar S."/>
            <person name="Kwok R."/>
            <person name="Lander E."/>
            <person name="Langley C.H."/>
            <person name="Lapoint R."/>
            <person name="Lazzaro B.P."/>
            <person name="Lee S.J."/>
            <person name="Levesque L."/>
            <person name="Li R."/>
            <person name="Lin C.F."/>
            <person name="Lin M.F."/>
            <person name="Lindblad-Toh K."/>
            <person name="Llopart A."/>
            <person name="Long M."/>
            <person name="Low L."/>
            <person name="Lozovsky E."/>
            <person name="Lu J."/>
            <person name="Luo M."/>
            <person name="Machado C.A."/>
            <person name="Makalowski W."/>
            <person name="Marzo M."/>
            <person name="Matsuda M."/>
            <person name="Matzkin L."/>
            <person name="McAllister B."/>
            <person name="McBride C.S."/>
            <person name="McKernan B."/>
            <person name="McKernan K."/>
            <person name="Mendez-Lago M."/>
            <person name="Minx P."/>
            <person name="Mollenhauer M.U."/>
            <person name="Montooth K."/>
            <person name="Mount S.M."/>
            <person name="Mu X."/>
            <person name="Myers E."/>
            <person name="Negre B."/>
            <person name="Newfeld S."/>
            <person name="Nielsen R."/>
            <person name="Noor M.A."/>
            <person name="O'Grady P."/>
            <person name="Pachter L."/>
            <person name="Papaceit M."/>
            <person name="Parisi M.J."/>
            <person name="Parisi M."/>
            <person name="Parts L."/>
            <person name="Pedersen J.S."/>
            <person name="Pesole G."/>
            <person name="Phillippy A.M."/>
            <person name="Ponting C.P."/>
            <person name="Pop M."/>
            <person name="Porcelli D."/>
            <person name="Powell J.R."/>
            <person name="Prohaska S."/>
            <person name="Pruitt K."/>
            <person name="Puig M."/>
            <person name="Quesneville H."/>
            <person name="Ram K.R."/>
            <person name="Rand D."/>
            <person name="Rasmussen M.D."/>
            <person name="Reed L.K."/>
            <person name="Reenan R."/>
            <person name="Reily A."/>
            <person name="Remington K.A."/>
            <person name="Rieger T.T."/>
            <person name="Ritchie M.G."/>
            <person name="Robin C."/>
            <person name="Rogers Y.H."/>
            <person name="Rohde C."/>
            <person name="Rozas J."/>
            <person name="Rubenfield M.J."/>
            <person name="Ruiz A."/>
            <person name="Russo S."/>
            <person name="Salzberg S.L."/>
            <person name="Sanchez-Gracia A."/>
            <person name="Saranga D.J."/>
            <person name="Sato H."/>
            <person name="Schaeffer S.W."/>
            <person name="Schatz M.C."/>
            <person name="Schlenke T."/>
            <person name="Schwartz R."/>
            <person name="Segarra C."/>
            <person name="Singh R.S."/>
            <person name="Sirot L."/>
            <person name="Sirota M."/>
            <person name="Sisneros N.B."/>
            <person name="Smith C.D."/>
            <person name="Smith T.F."/>
            <person name="Spieth J."/>
            <person name="Stage D.E."/>
            <person name="Stark A."/>
            <person name="Stephan W."/>
            <person name="Strausberg R.L."/>
            <person name="Strempel S."/>
            <person name="Sturgill D."/>
            <person name="Sutton G."/>
            <person name="Sutton G.G."/>
            <person name="Tao W."/>
            <person name="Teichmann S."/>
            <person name="Tobari Y.N."/>
            <person name="Tomimura Y."/>
            <person name="Tsolas J.M."/>
            <person name="Valente V.L."/>
            <person name="Venter E."/>
            <person name="Venter J.C."/>
            <person name="Vicario S."/>
            <person name="Vieira F.G."/>
            <person name="Vilella A.J."/>
            <person name="Villasante A."/>
            <person name="Walenz B."/>
            <person name="Wang J."/>
            <person name="Wasserman M."/>
            <person name="Watts T."/>
            <person name="Wilson D."/>
            <person name="Wilson R.K."/>
            <person name="Wing R.A."/>
            <person name="Wolfner M.F."/>
            <person name="Wong A."/>
            <person name="Wong G.K."/>
            <person name="Wu C.I."/>
            <person name="Wu G."/>
            <person name="Yamamoto D."/>
            <person name="Yang H.P."/>
            <person name="Yang S.P."/>
            <person name="Yorke J.A."/>
            <person name="Yoshida K."/>
            <person name="Zdobnov E."/>
            <person name="Zhang P."/>
            <person name="Zhang Y."/>
            <person name="Zimin A.V."/>
            <person name="Baldwin J."/>
            <person name="Abdouelleil A."/>
            <person name="Abdulkadir J."/>
            <person name="Abebe A."/>
            <person name="Abera B."/>
            <person name="Abreu J."/>
            <person name="Acer S.C."/>
            <person name="Aftuck L."/>
            <person name="Alexander A."/>
            <person name="An P."/>
            <person name="Anderson E."/>
            <person name="Anderson S."/>
            <person name="Arachi H."/>
            <person name="Azer M."/>
            <person name="Bachantsang P."/>
            <person name="Barry A."/>
            <person name="Bayul T."/>
            <person name="Berlin A."/>
            <person name="Bessette D."/>
            <person name="Bloom T."/>
            <person name="Blye J."/>
            <person name="Boguslavskiy L."/>
            <person name="Bonnet C."/>
            <person name="Boukhgalter B."/>
            <person name="Bourzgui I."/>
            <person name="Brown A."/>
            <person name="Cahill P."/>
            <person name="Channer S."/>
            <person name="Cheshatsang Y."/>
            <person name="Chuda L."/>
            <person name="Citroen M."/>
            <person name="Collymore A."/>
            <person name="Cooke P."/>
            <person name="Costello M."/>
            <person name="D'Aco K."/>
            <person name="Daza R."/>
            <person name="De Haan G."/>
            <person name="DeGray S."/>
            <person name="DeMaso C."/>
            <person name="Dhargay N."/>
            <person name="Dooley K."/>
            <person name="Dooley E."/>
            <person name="Doricent M."/>
            <person name="Dorje P."/>
            <person name="Dorjee K."/>
            <person name="Dupes A."/>
            <person name="Elong R."/>
            <person name="Falk J."/>
            <person name="Farina A."/>
            <person name="Faro S."/>
            <person name="Ferguson D."/>
            <person name="Fisher S."/>
            <person name="Foley C.D."/>
            <person name="Franke A."/>
            <person name="Friedrich D."/>
            <person name="Gadbois L."/>
            <person name="Gearin G."/>
            <person name="Gearin C.R."/>
            <person name="Giannoukos G."/>
            <person name="Goode T."/>
            <person name="Graham J."/>
            <person name="Grandbois E."/>
            <person name="Grewal S."/>
            <person name="Gyaltsen K."/>
            <person name="Hafez N."/>
            <person name="Hagos B."/>
            <person name="Hall J."/>
            <person name="Henson C."/>
            <person name="Hollinger A."/>
            <person name="Honan T."/>
            <person name="Huard M.D."/>
            <person name="Hughes L."/>
            <person name="Hurhula B."/>
            <person name="Husby M.E."/>
            <person name="Kamat A."/>
            <person name="Kanga B."/>
            <person name="Kashin S."/>
            <person name="Khazanovich D."/>
            <person name="Kisner P."/>
            <person name="Lance K."/>
            <person name="Lara M."/>
            <person name="Lee W."/>
            <person name="Lennon N."/>
            <person name="Letendre F."/>
            <person name="LeVine R."/>
            <person name="Lipovsky A."/>
            <person name="Liu X."/>
            <person name="Liu J."/>
            <person name="Liu S."/>
            <person name="Lokyitsang T."/>
            <person name="Lokyitsang Y."/>
            <person name="Lubonja R."/>
            <person name="Lui A."/>
            <person name="MacDonald P."/>
            <person name="Magnisalis V."/>
            <person name="Maru K."/>
            <person name="Matthews C."/>
            <person name="McCusker W."/>
            <person name="McDonough S."/>
            <person name="Mehta T."/>
            <person name="Meldrim J."/>
            <person name="Meneus L."/>
            <person name="Mihai O."/>
            <person name="Mihalev A."/>
            <person name="Mihova T."/>
            <person name="Mittelman R."/>
            <person name="Mlenga V."/>
            <person name="Montmayeur A."/>
            <person name="Mulrain L."/>
            <person name="Navidi A."/>
            <person name="Naylor J."/>
            <person name="Negash T."/>
            <person name="Nguyen T."/>
            <person name="Nguyen N."/>
            <person name="Nicol R."/>
            <person name="Norbu C."/>
            <person name="Norbu N."/>
            <person name="Novod N."/>
            <person name="O'Neill B."/>
            <person name="Osman S."/>
            <person name="Markiewicz E."/>
            <person name="Oyono O.L."/>
            <person name="Patti C."/>
            <person name="Phunkhang P."/>
            <person name="Pierre F."/>
            <person name="Priest M."/>
            <person name="Raghuraman S."/>
            <person name="Rege F."/>
            <person name="Reyes R."/>
            <person name="Rise C."/>
            <person name="Rogov P."/>
            <person name="Ross K."/>
            <person name="Ryan E."/>
            <person name="Settipalli S."/>
            <person name="Shea T."/>
            <person name="Sherpa N."/>
            <person name="Shi L."/>
            <person name="Shih D."/>
            <person name="Sparrow T."/>
            <person name="Spaulding J."/>
            <person name="Stalker J."/>
            <person name="Stange-Thomann N."/>
            <person name="Stavropoulos S."/>
            <person name="Stone C."/>
            <person name="Strader C."/>
            <person name="Tesfaye S."/>
            <person name="Thomson T."/>
            <person name="Thoulutsang Y."/>
            <person name="Thoulutsang D."/>
            <person name="Topham K."/>
            <person name="Topping I."/>
            <person name="Tsamla T."/>
            <person name="Vassiliev H."/>
            <person name="Vo A."/>
            <person name="Wangchuk T."/>
            <person name="Wangdi T."/>
            <person name="Weiand M."/>
            <person name="Wilkinson J."/>
            <person name="Wilson A."/>
            <person name="Yadav S."/>
            <person name="Young G."/>
            <person name="Yu Q."/>
            <person name="Zembek L."/>
            <person name="Zhong D."/>
            <person name="Zimmer A."/>
            <person name="Zwirko Z."/>
            <person name="Jaffe D.B."/>
            <person name="Alvarez P."/>
            <person name="Brockman W."/>
            <person name="Butler J."/>
            <person name="Chin C."/>
            <person name="Gnerre S."/>
            <person name="Grabherr M."/>
            <person name="Kleber M."/>
            <person name="Mauceli E."/>
            <person name="MacCallum I."/>
        </authorList>
    </citation>
    <scope>NUCLEOTIDE SEQUENCE [LARGE SCALE GENOMIC DNA]</scope>
    <source>
        <strain evidence="2">Tucson 15081-1352.22</strain>
    </source>
</reference>
<dbReference type="HOGENOM" id="CLU_397043_0_0_1"/>
<dbReference type="AlphaFoldDB" id="B4L348"/>
<dbReference type="KEGG" id="dmo:Dmoj_GI15483"/>
<organism evidence="1 2">
    <name type="scientific">Drosophila mojavensis</name>
    <name type="common">Fruit fly</name>
    <dbReference type="NCBI Taxonomy" id="7230"/>
    <lineage>
        <taxon>Eukaryota</taxon>
        <taxon>Metazoa</taxon>
        <taxon>Ecdysozoa</taxon>
        <taxon>Arthropoda</taxon>
        <taxon>Hexapoda</taxon>
        <taxon>Insecta</taxon>
        <taxon>Pterygota</taxon>
        <taxon>Neoptera</taxon>
        <taxon>Endopterygota</taxon>
        <taxon>Diptera</taxon>
        <taxon>Brachycera</taxon>
        <taxon>Muscomorpha</taxon>
        <taxon>Ephydroidea</taxon>
        <taxon>Drosophilidae</taxon>
        <taxon>Drosophila</taxon>
    </lineage>
</organism>
<dbReference type="OrthoDB" id="7883828at2759"/>
<dbReference type="eggNOG" id="ENOG502T42H">
    <property type="taxonomic scope" value="Eukaryota"/>
</dbReference>
<evidence type="ECO:0000313" key="2">
    <source>
        <dbReference type="Proteomes" id="UP000009192"/>
    </source>
</evidence>
<dbReference type="Proteomes" id="UP000009192">
    <property type="component" value="Unassembled WGS sequence"/>
</dbReference>
<evidence type="ECO:0000313" key="1">
    <source>
        <dbReference type="EMBL" id="EDW06976.2"/>
    </source>
</evidence>
<proteinExistence type="predicted"/>
<name>B4L348_DROMO</name>
<gene>
    <name evidence="1" type="primary">Dmoj\GI15483</name>
    <name evidence="1" type="ORF">Dmoj_GI15483</name>
</gene>
<keyword evidence="2" id="KW-1185">Reference proteome</keyword>
<protein>
    <submittedName>
        <fullName evidence="1">Uncharacterized protein</fullName>
    </submittedName>
</protein>
<dbReference type="EMBL" id="CH933810">
    <property type="protein sequence ID" value="EDW06976.2"/>
    <property type="molecule type" value="Genomic_DNA"/>
</dbReference>